<keyword evidence="1" id="KW-0472">Membrane</keyword>
<protein>
    <submittedName>
        <fullName evidence="3">Uncharacterized protein</fullName>
    </submittedName>
</protein>
<keyword evidence="2" id="KW-0732">Signal</keyword>
<accession>A0A7I8VJG8</accession>
<name>A0A7I8VJG8_9ANNE</name>
<keyword evidence="4" id="KW-1185">Reference proteome</keyword>
<comment type="caution">
    <text evidence="3">The sequence shown here is derived from an EMBL/GenBank/DDBJ whole genome shotgun (WGS) entry which is preliminary data.</text>
</comment>
<keyword evidence="1" id="KW-0812">Transmembrane</keyword>
<organism evidence="3 4">
    <name type="scientific">Dimorphilus gyrociliatus</name>
    <dbReference type="NCBI Taxonomy" id="2664684"/>
    <lineage>
        <taxon>Eukaryota</taxon>
        <taxon>Metazoa</taxon>
        <taxon>Spiralia</taxon>
        <taxon>Lophotrochozoa</taxon>
        <taxon>Annelida</taxon>
        <taxon>Polychaeta</taxon>
        <taxon>Polychaeta incertae sedis</taxon>
        <taxon>Dinophilidae</taxon>
        <taxon>Dimorphilus</taxon>
    </lineage>
</organism>
<dbReference type="EMBL" id="CAJFCJ010000006">
    <property type="protein sequence ID" value="CAD5115562.1"/>
    <property type="molecule type" value="Genomic_DNA"/>
</dbReference>
<feature type="chain" id="PRO_5029638001" evidence="2">
    <location>
        <begin position="23"/>
        <end position="330"/>
    </location>
</feature>
<evidence type="ECO:0000313" key="3">
    <source>
        <dbReference type="EMBL" id="CAD5115562.1"/>
    </source>
</evidence>
<keyword evidence="1" id="KW-1133">Transmembrane helix</keyword>
<evidence type="ECO:0000256" key="1">
    <source>
        <dbReference type="SAM" id="Phobius"/>
    </source>
</evidence>
<evidence type="ECO:0000256" key="2">
    <source>
        <dbReference type="SAM" id="SignalP"/>
    </source>
</evidence>
<sequence length="330" mass="37317">MSSKLVLAFFSIFFVICQVEQAKYDKACKSWDKVVKDSEEKKNSYTMSCQVDKYCSGMDCEGDFGWEYLSLMKTHYNYSIVQLPCSGNSFIFDLKLSPSSSSKIYLKGGYINVVTNSSVYKPIKDTATKWRMFTTAQTYLRASVELKRTFAIVSMEIDLKLNGLFFSGNLFNEIIMPKSILPLFKCNKNVPIPTFSKDSKFIIDHGGIPDTATVSPYWLIPHDKCINGDLSPQSICKTKNATCKQDNKCYCENSEYDYVNRVCKTEIIDGRFPEAKKSSHKQLITGICIALGLGSLVFIIFAVVCYKYRQFGARYSSDEALIDDDPPIDA</sequence>
<feature type="signal peptide" evidence="2">
    <location>
        <begin position="1"/>
        <end position="22"/>
    </location>
</feature>
<reference evidence="3 4" key="1">
    <citation type="submission" date="2020-08" db="EMBL/GenBank/DDBJ databases">
        <authorList>
            <person name="Hejnol A."/>
        </authorList>
    </citation>
    <scope>NUCLEOTIDE SEQUENCE [LARGE SCALE GENOMIC DNA]</scope>
</reference>
<dbReference type="Proteomes" id="UP000549394">
    <property type="component" value="Unassembled WGS sequence"/>
</dbReference>
<dbReference type="AlphaFoldDB" id="A0A7I8VJG8"/>
<gene>
    <name evidence="3" type="ORF">DGYR_LOCUS4290</name>
</gene>
<feature type="transmembrane region" description="Helical" evidence="1">
    <location>
        <begin position="283"/>
        <end position="306"/>
    </location>
</feature>
<proteinExistence type="predicted"/>
<evidence type="ECO:0000313" key="4">
    <source>
        <dbReference type="Proteomes" id="UP000549394"/>
    </source>
</evidence>